<dbReference type="PANTHER" id="PTHR35174">
    <property type="entry name" value="BLL7171 PROTEIN-RELATED"/>
    <property type="match status" value="1"/>
</dbReference>
<dbReference type="SUPFAM" id="SSF54909">
    <property type="entry name" value="Dimeric alpha+beta barrel"/>
    <property type="match status" value="1"/>
</dbReference>
<organism evidence="3 4">
    <name type="scientific">Planotetraspora thailandica</name>
    <dbReference type="NCBI Taxonomy" id="487172"/>
    <lineage>
        <taxon>Bacteria</taxon>
        <taxon>Bacillati</taxon>
        <taxon>Actinomycetota</taxon>
        <taxon>Actinomycetes</taxon>
        <taxon>Streptosporangiales</taxon>
        <taxon>Streptosporangiaceae</taxon>
        <taxon>Planotetraspora</taxon>
    </lineage>
</organism>
<keyword evidence="4" id="KW-1185">Reference proteome</keyword>
<name>A0A8J3V662_9ACTN</name>
<sequence length="127" mass="13612">MKVMVAIKVDGADEDKIAPTPEMMAAMGAYNEKLVKAGILLDGGGLKPSSAGAQVVFEGGTTSVVDGPFTESKEIIAGYWVWQVSSLEEAVEWARQCPSDPAGGRQEVLEVRPYYEEEDFENLGAQA</sequence>
<dbReference type="EMBL" id="BOOR01000034">
    <property type="protein sequence ID" value="GII56292.1"/>
    <property type="molecule type" value="Genomic_DNA"/>
</dbReference>
<dbReference type="InterPro" id="IPR005545">
    <property type="entry name" value="YCII"/>
</dbReference>
<reference evidence="3" key="1">
    <citation type="submission" date="2021-01" db="EMBL/GenBank/DDBJ databases">
        <title>Whole genome shotgun sequence of Planotetraspora thailandica NBRC 104271.</title>
        <authorList>
            <person name="Komaki H."/>
            <person name="Tamura T."/>
        </authorList>
    </citation>
    <scope>NUCLEOTIDE SEQUENCE</scope>
    <source>
        <strain evidence="3">NBRC 104271</strain>
    </source>
</reference>
<dbReference type="Pfam" id="PF03795">
    <property type="entry name" value="YCII"/>
    <property type="match status" value="1"/>
</dbReference>
<protein>
    <submittedName>
        <fullName evidence="3">Dehydrogenase</fullName>
    </submittedName>
</protein>
<proteinExistence type="inferred from homology"/>
<comment type="similarity">
    <text evidence="1">Belongs to the YciI family.</text>
</comment>
<accession>A0A8J3V662</accession>
<evidence type="ECO:0000313" key="4">
    <source>
        <dbReference type="Proteomes" id="UP000605992"/>
    </source>
</evidence>
<evidence type="ECO:0000313" key="3">
    <source>
        <dbReference type="EMBL" id="GII56292.1"/>
    </source>
</evidence>
<dbReference type="AlphaFoldDB" id="A0A8J3V662"/>
<gene>
    <name evidence="3" type="ORF">Pth03_46810</name>
</gene>
<evidence type="ECO:0000256" key="1">
    <source>
        <dbReference type="ARBA" id="ARBA00007689"/>
    </source>
</evidence>
<comment type="caution">
    <text evidence="3">The sequence shown here is derived from an EMBL/GenBank/DDBJ whole genome shotgun (WGS) entry which is preliminary data.</text>
</comment>
<dbReference type="Proteomes" id="UP000605992">
    <property type="component" value="Unassembled WGS sequence"/>
</dbReference>
<dbReference type="Gene3D" id="3.30.70.1060">
    <property type="entry name" value="Dimeric alpha+beta barrel"/>
    <property type="match status" value="1"/>
</dbReference>
<feature type="domain" description="YCII-related" evidence="2">
    <location>
        <begin position="1"/>
        <end position="110"/>
    </location>
</feature>
<dbReference type="RefSeq" id="WP_203946434.1">
    <property type="nucleotide sequence ID" value="NZ_BOOR01000034.1"/>
</dbReference>
<dbReference type="InterPro" id="IPR011008">
    <property type="entry name" value="Dimeric_a/b-barrel"/>
</dbReference>
<evidence type="ECO:0000259" key="2">
    <source>
        <dbReference type="Pfam" id="PF03795"/>
    </source>
</evidence>
<dbReference type="PANTHER" id="PTHR35174:SF4">
    <property type="entry name" value="BLL7163 PROTEIN"/>
    <property type="match status" value="1"/>
</dbReference>